<dbReference type="RefSeq" id="WP_258121053.1">
    <property type="nucleotide sequence ID" value="NZ_CP062229.1"/>
</dbReference>
<dbReference type="SUPFAM" id="SSF52540">
    <property type="entry name" value="P-loop containing nucleoside triphosphate hydrolases"/>
    <property type="match status" value="1"/>
</dbReference>
<sequence length="288" mass="32248">MATLKEWFCLGGDRKSFKPQVLQDRQQVFCHEQEIDGGILSTIERQFAAGEPIKMMLWGGWGVGKTHAVNHMAWWLEQHLNEYPAEAIIVELSDVTKKSRFDILTRSFLDKLTLPRLIELVHDYSSKAGGTHISDGLARIGVVSHVADAIAKLLLARRGDTPPPDVLTAFEYLKGGKGGSNIGLGQPLNTSEEFYSVLLAVGHIYQITTGRLLVYVCDEAAKLEDVDKDDASRQHWMSVNRLIFDDKNDVFGFVYTMSGVSERHLAKVLQDNQVLNRLGRANLIELRT</sequence>
<protein>
    <recommendedName>
        <fullName evidence="3">ATP-binding protein</fullName>
    </recommendedName>
</protein>
<evidence type="ECO:0008006" key="3">
    <source>
        <dbReference type="Google" id="ProtNLM"/>
    </source>
</evidence>
<evidence type="ECO:0000313" key="1">
    <source>
        <dbReference type="EMBL" id="UVC16133.1"/>
    </source>
</evidence>
<dbReference type="InterPro" id="IPR027417">
    <property type="entry name" value="P-loop_NTPase"/>
</dbReference>
<reference evidence="1" key="1">
    <citation type="submission" date="2020-09" db="EMBL/GenBank/DDBJ databases">
        <title>Rhizobia associated with sainfoin plants.</title>
        <authorList>
            <person name="Asharfi S."/>
            <person name="Kuzmanovic N."/>
            <person name="Bunk B."/>
            <person name="Sproeer C."/>
            <person name="Becker M."/>
            <person name="Thuenen T."/>
        </authorList>
    </citation>
    <scope>NUCLEOTIDE SEQUENCE</scope>
    <source>
        <strain evidence="1">OM4</strain>
    </source>
</reference>
<organism evidence="1 2">
    <name type="scientific">Mesorhizobium onobrychidis</name>
    <dbReference type="NCBI Taxonomy" id="2775404"/>
    <lineage>
        <taxon>Bacteria</taxon>
        <taxon>Pseudomonadati</taxon>
        <taxon>Pseudomonadota</taxon>
        <taxon>Alphaproteobacteria</taxon>
        <taxon>Hyphomicrobiales</taxon>
        <taxon>Phyllobacteriaceae</taxon>
        <taxon>Mesorhizobium</taxon>
    </lineage>
</organism>
<accession>A0ABY5QYE1</accession>
<evidence type="ECO:0000313" key="2">
    <source>
        <dbReference type="Proteomes" id="UP001058098"/>
    </source>
</evidence>
<dbReference type="Proteomes" id="UP001058098">
    <property type="component" value="Chromosome"/>
</dbReference>
<keyword evidence="2" id="KW-1185">Reference proteome</keyword>
<name>A0ABY5QYE1_9HYPH</name>
<gene>
    <name evidence="1" type="ORF">IHQ72_02810</name>
</gene>
<dbReference type="EMBL" id="CP062229">
    <property type="protein sequence ID" value="UVC16133.1"/>
    <property type="molecule type" value="Genomic_DNA"/>
</dbReference>
<proteinExistence type="predicted"/>